<protein>
    <submittedName>
        <fullName evidence="1">Uncharacterized protein</fullName>
    </submittedName>
</protein>
<reference evidence="1" key="1">
    <citation type="journal article" date="2020" name="mSystems">
        <title>Genome- and Community-Level Interaction Insights into Carbon Utilization and Element Cycling Functions of Hydrothermarchaeota in Hydrothermal Sediment.</title>
        <authorList>
            <person name="Zhou Z."/>
            <person name="Liu Y."/>
            <person name="Xu W."/>
            <person name="Pan J."/>
            <person name="Luo Z.H."/>
            <person name="Li M."/>
        </authorList>
    </citation>
    <scope>NUCLEOTIDE SEQUENCE [LARGE SCALE GENOMIC DNA]</scope>
    <source>
        <strain evidence="1">SpSt-116</strain>
    </source>
</reference>
<gene>
    <name evidence="1" type="ORF">ENN26_03975</name>
</gene>
<dbReference type="EMBL" id="DSAY01000074">
    <property type="protein sequence ID" value="HDP14920.1"/>
    <property type="molecule type" value="Genomic_DNA"/>
</dbReference>
<evidence type="ECO:0000313" key="1">
    <source>
        <dbReference type="EMBL" id="HDP14920.1"/>
    </source>
</evidence>
<comment type="caution">
    <text evidence="1">The sequence shown here is derived from an EMBL/GenBank/DDBJ whole genome shotgun (WGS) entry which is preliminary data.</text>
</comment>
<proteinExistence type="predicted"/>
<organism evidence="1">
    <name type="scientific">Thermofilum adornatum</name>
    <dbReference type="NCBI Taxonomy" id="1365176"/>
    <lineage>
        <taxon>Archaea</taxon>
        <taxon>Thermoproteota</taxon>
        <taxon>Thermoprotei</taxon>
        <taxon>Thermofilales</taxon>
        <taxon>Thermofilaceae</taxon>
        <taxon>Thermofilum</taxon>
    </lineage>
</organism>
<accession>A0A7C1CDD4</accession>
<dbReference type="AlphaFoldDB" id="A0A7C1CDD4"/>
<sequence length="143" mass="15973">MARVKISGTLFAKKRIGRNVYRAYFVIISDGRMIRNLVDKNSRGDYGGDGEVEFTRTLVIHAKYGPSGLEGVKTFGGLWYSIVLVPSDTYREVKLTLPLRDEEISIEIRGNFDIERTSGCSWYDTLSLINLIKQPSATSSSSA</sequence>
<name>A0A7C1CDD4_9CREN</name>